<organism evidence="1 2">
    <name type="scientific">Xenorhabdus innexi</name>
    <dbReference type="NCBI Taxonomy" id="290109"/>
    <lineage>
        <taxon>Bacteria</taxon>
        <taxon>Pseudomonadati</taxon>
        <taxon>Pseudomonadota</taxon>
        <taxon>Gammaproteobacteria</taxon>
        <taxon>Enterobacterales</taxon>
        <taxon>Morganellaceae</taxon>
        <taxon>Xenorhabdus</taxon>
    </lineage>
</organism>
<gene>
    <name evidence="1" type="ORF">XIS1_1130013</name>
</gene>
<proteinExistence type="predicted"/>
<dbReference type="Proteomes" id="UP000196435">
    <property type="component" value="Unassembled WGS sequence"/>
</dbReference>
<reference evidence="2" key="1">
    <citation type="submission" date="2016-12" db="EMBL/GenBank/DDBJ databases">
        <authorList>
            <person name="Gaudriault S."/>
        </authorList>
    </citation>
    <scope>NUCLEOTIDE SEQUENCE [LARGE SCALE GENOMIC DNA]</scope>
    <source>
        <strain evidence="2">HGB1681 (deposited as PTA-6826 in the American Type Culture Collection)</strain>
    </source>
</reference>
<sequence>MCYYCIVLFLGLVFISVYNKSVISTIVCVDMFYSLIVAGGENCEVRSVFFLQHRVMLFYFFYS</sequence>
<protein>
    <submittedName>
        <fullName evidence="1">Uncharacterized protein</fullName>
    </submittedName>
</protein>
<name>A0A1N6MR97_9GAMM</name>
<evidence type="ECO:0000313" key="1">
    <source>
        <dbReference type="EMBL" id="SIP71373.1"/>
    </source>
</evidence>
<accession>A0A1N6MR97</accession>
<dbReference type="AlphaFoldDB" id="A0A1N6MR97"/>
<dbReference type="EMBL" id="FTLG01000017">
    <property type="protein sequence ID" value="SIP71373.1"/>
    <property type="molecule type" value="Genomic_DNA"/>
</dbReference>
<evidence type="ECO:0000313" key="2">
    <source>
        <dbReference type="Proteomes" id="UP000196435"/>
    </source>
</evidence>